<keyword evidence="1" id="KW-0812">Transmembrane</keyword>
<keyword evidence="1" id="KW-0472">Membrane</keyword>
<comment type="caution">
    <text evidence="3">The sequence shown here is derived from an EMBL/GenBank/DDBJ whole genome shotgun (WGS) entry which is preliminary data.</text>
</comment>
<feature type="transmembrane region" description="Helical" evidence="1">
    <location>
        <begin position="9"/>
        <end position="27"/>
    </location>
</feature>
<dbReference type="Proteomes" id="UP001069090">
    <property type="component" value="Unassembled WGS sequence"/>
</dbReference>
<name>A0A9J6RHD0_9GAMM</name>
<gene>
    <name evidence="3" type="ORF">O0V09_00620</name>
</gene>
<dbReference type="Pfam" id="PF12158">
    <property type="entry name" value="DUF3592"/>
    <property type="match status" value="1"/>
</dbReference>
<evidence type="ECO:0000256" key="1">
    <source>
        <dbReference type="SAM" id="Phobius"/>
    </source>
</evidence>
<accession>A0A9J6RHD0</accession>
<keyword evidence="4" id="KW-1185">Reference proteome</keyword>
<evidence type="ECO:0000259" key="2">
    <source>
        <dbReference type="Pfam" id="PF12158"/>
    </source>
</evidence>
<evidence type="ECO:0000313" key="3">
    <source>
        <dbReference type="EMBL" id="MCZ0863680.1"/>
    </source>
</evidence>
<dbReference type="AlphaFoldDB" id="A0A9J6RHD0"/>
<dbReference type="EMBL" id="JAPTGG010000001">
    <property type="protein sequence ID" value="MCZ0863680.1"/>
    <property type="molecule type" value="Genomic_DNA"/>
</dbReference>
<proteinExistence type="predicted"/>
<feature type="domain" description="DUF3592" evidence="2">
    <location>
        <begin position="48"/>
        <end position="125"/>
    </location>
</feature>
<organism evidence="3 4">
    <name type="scientific">Dasania phycosphaerae</name>
    <dbReference type="NCBI Taxonomy" id="2950436"/>
    <lineage>
        <taxon>Bacteria</taxon>
        <taxon>Pseudomonadati</taxon>
        <taxon>Pseudomonadota</taxon>
        <taxon>Gammaproteobacteria</taxon>
        <taxon>Cellvibrionales</taxon>
        <taxon>Spongiibacteraceae</taxon>
        <taxon>Dasania</taxon>
    </lineage>
</organism>
<protein>
    <recommendedName>
        <fullName evidence="2">DUF3592 domain-containing protein</fullName>
    </recommendedName>
</protein>
<keyword evidence="1" id="KW-1133">Transmembrane helix</keyword>
<dbReference type="InterPro" id="IPR021994">
    <property type="entry name" value="DUF3592"/>
</dbReference>
<sequence length="154" mass="17363">MSMLGSKSFNFFVIIIFSVFLSMTEFYTKSLTVIYRLVFYDFDGVAGGVIVSSENIQKCGGYGCSDTYNIVYEYKVLGKAYRSSYVRNDLMSNDVNDILNKYTVNKKVDVYYSLKDHSVSVLDPSGVGGAAFLQVFYVLIATGFGYSILKEYRK</sequence>
<feature type="transmembrane region" description="Helical" evidence="1">
    <location>
        <begin position="127"/>
        <end position="149"/>
    </location>
</feature>
<reference evidence="3 4" key="1">
    <citation type="submission" date="2022-12" db="EMBL/GenBank/DDBJ databases">
        <title>Dasania phycosphaerae sp. nov., isolated from particulate material of the south coast of Korea.</title>
        <authorList>
            <person name="Jiang Y."/>
        </authorList>
    </citation>
    <scope>NUCLEOTIDE SEQUENCE [LARGE SCALE GENOMIC DNA]</scope>
    <source>
        <strain evidence="3 4">GY-19</strain>
    </source>
</reference>
<evidence type="ECO:0000313" key="4">
    <source>
        <dbReference type="Proteomes" id="UP001069090"/>
    </source>
</evidence>